<dbReference type="GO" id="GO:0016874">
    <property type="term" value="F:ligase activity"/>
    <property type="evidence" value="ECO:0007669"/>
    <property type="project" value="UniProtKB-KW"/>
</dbReference>
<organism evidence="7 8">
    <name type="scientific">Marinilabilia rubra</name>
    <dbReference type="NCBI Taxonomy" id="2162893"/>
    <lineage>
        <taxon>Bacteria</taxon>
        <taxon>Pseudomonadati</taxon>
        <taxon>Bacteroidota</taxon>
        <taxon>Bacteroidia</taxon>
        <taxon>Marinilabiliales</taxon>
        <taxon>Marinilabiliaceae</taxon>
        <taxon>Marinilabilia</taxon>
    </lineage>
</organism>
<feature type="transmembrane region" description="Helical" evidence="5">
    <location>
        <begin position="366"/>
        <end position="384"/>
    </location>
</feature>
<evidence type="ECO:0000256" key="3">
    <source>
        <dbReference type="ARBA" id="ARBA00022989"/>
    </source>
</evidence>
<evidence type="ECO:0000256" key="1">
    <source>
        <dbReference type="ARBA" id="ARBA00004141"/>
    </source>
</evidence>
<feature type="transmembrane region" description="Helical" evidence="5">
    <location>
        <begin position="97"/>
        <end position="116"/>
    </location>
</feature>
<feature type="transmembrane region" description="Helical" evidence="5">
    <location>
        <begin position="136"/>
        <end position="156"/>
    </location>
</feature>
<comment type="subcellular location">
    <subcellularLocation>
        <location evidence="1">Membrane</location>
        <topology evidence="1">Multi-pass membrane protein</topology>
    </subcellularLocation>
</comment>
<sequence>MVIDNSNLYSVRFWAHWYFFALVLAPFVCFVDYYSVDQGFDKIYGATIILLALLLLISRGIGNVVIKAYITIGIILAVYYATWDIVLWQSTVARKGIFYEFLLNKTLHAVAVLFIVDNLLFSKRLIDVLVGMMKGLIVVGALVSLLQVIYDPFFFTPEKFMQFMTRYDWGTNTLHVRRLSIFGFTDVNDVGLSFLPMIALITGHEIKKNGKIPILTLVLGFFIAVVNNSRYIQLGFFVAAAPALFYQGKILRNSVYAGISLILMVLLMAVILQAIGYDIDRYVQERLLDDSGSSRLLAFEIFNRFFPEAPFFGTGVHMTHQVEVALADRSSQIHVGYLNHLFSYGLVGTSLALFFWVLIARRLWRVARITGFYGSFFGFMVFLWANVTMVFYWVFTFGLALCYLFSSYYESKEKELT</sequence>
<dbReference type="RefSeq" id="WP_109264740.1">
    <property type="nucleotide sequence ID" value="NZ_QEWP01000009.1"/>
</dbReference>
<feature type="transmembrane region" description="Helical" evidence="5">
    <location>
        <begin position="341"/>
        <end position="359"/>
    </location>
</feature>
<feature type="transmembrane region" description="Helical" evidence="5">
    <location>
        <begin position="390"/>
        <end position="409"/>
    </location>
</feature>
<evidence type="ECO:0000313" key="7">
    <source>
        <dbReference type="EMBL" id="PWD99001.1"/>
    </source>
</evidence>
<evidence type="ECO:0000256" key="5">
    <source>
        <dbReference type="SAM" id="Phobius"/>
    </source>
</evidence>
<accession>A0A2U2B7E4</accession>
<keyword evidence="3 5" id="KW-1133">Transmembrane helix</keyword>
<evidence type="ECO:0000256" key="4">
    <source>
        <dbReference type="ARBA" id="ARBA00023136"/>
    </source>
</evidence>
<dbReference type="AlphaFoldDB" id="A0A2U2B7E4"/>
<feature type="transmembrane region" description="Helical" evidence="5">
    <location>
        <begin position="210"/>
        <end position="226"/>
    </location>
</feature>
<dbReference type="InterPro" id="IPR007016">
    <property type="entry name" value="O-antigen_ligase-rel_domated"/>
</dbReference>
<dbReference type="GO" id="GO:0016020">
    <property type="term" value="C:membrane"/>
    <property type="evidence" value="ECO:0007669"/>
    <property type="project" value="UniProtKB-SubCell"/>
</dbReference>
<feature type="transmembrane region" description="Helical" evidence="5">
    <location>
        <begin position="255"/>
        <end position="277"/>
    </location>
</feature>
<dbReference type="Pfam" id="PF04932">
    <property type="entry name" value="Wzy_C"/>
    <property type="match status" value="1"/>
</dbReference>
<name>A0A2U2B7E4_9BACT</name>
<keyword evidence="7" id="KW-0436">Ligase</keyword>
<feature type="transmembrane region" description="Helical" evidence="5">
    <location>
        <begin position="68"/>
        <end position="88"/>
    </location>
</feature>
<proteinExistence type="predicted"/>
<dbReference type="OrthoDB" id="1111493at2"/>
<keyword evidence="2 5" id="KW-0812">Transmembrane</keyword>
<feature type="domain" description="O-antigen ligase-related" evidence="6">
    <location>
        <begin position="216"/>
        <end position="352"/>
    </location>
</feature>
<feature type="transmembrane region" description="Helical" evidence="5">
    <location>
        <begin position="43"/>
        <end position="62"/>
    </location>
</feature>
<evidence type="ECO:0000313" key="8">
    <source>
        <dbReference type="Proteomes" id="UP000244956"/>
    </source>
</evidence>
<keyword evidence="8" id="KW-1185">Reference proteome</keyword>
<gene>
    <name evidence="7" type="ORF">DDZ16_12105</name>
</gene>
<evidence type="ECO:0000256" key="2">
    <source>
        <dbReference type="ARBA" id="ARBA00022692"/>
    </source>
</evidence>
<dbReference type="EMBL" id="QEWP01000009">
    <property type="protein sequence ID" value="PWD99001.1"/>
    <property type="molecule type" value="Genomic_DNA"/>
</dbReference>
<protein>
    <submittedName>
        <fullName evidence="7">O-antigen ligase domain-containing protein</fullName>
    </submittedName>
</protein>
<comment type="caution">
    <text evidence="7">The sequence shown here is derived from an EMBL/GenBank/DDBJ whole genome shotgun (WGS) entry which is preliminary data.</text>
</comment>
<dbReference type="Proteomes" id="UP000244956">
    <property type="component" value="Unassembled WGS sequence"/>
</dbReference>
<reference evidence="7 8" key="1">
    <citation type="submission" date="2018-05" db="EMBL/GenBank/DDBJ databases">
        <title>Marinilabilia rubrum sp. nov., isolated from saltern sediment.</title>
        <authorList>
            <person name="Zhang R."/>
        </authorList>
    </citation>
    <scope>NUCLEOTIDE SEQUENCE [LARGE SCALE GENOMIC DNA]</scope>
    <source>
        <strain evidence="7 8">WTE16</strain>
    </source>
</reference>
<feature type="transmembrane region" description="Helical" evidence="5">
    <location>
        <begin position="15"/>
        <end position="36"/>
    </location>
</feature>
<evidence type="ECO:0000259" key="6">
    <source>
        <dbReference type="Pfam" id="PF04932"/>
    </source>
</evidence>
<keyword evidence="4 5" id="KW-0472">Membrane</keyword>